<dbReference type="Pfam" id="PF01385">
    <property type="entry name" value="OrfB_IS605"/>
    <property type="match status" value="1"/>
</dbReference>
<evidence type="ECO:0000259" key="2">
    <source>
        <dbReference type="Pfam" id="PF01385"/>
    </source>
</evidence>
<dbReference type="RefSeq" id="WP_006626142.1">
    <property type="nucleotide sequence ID" value="NZ_ABYK01000016.1"/>
</dbReference>
<feature type="region of interest" description="Disordered" evidence="1">
    <location>
        <begin position="1"/>
        <end position="54"/>
    </location>
</feature>
<dbReference type="InterPro" id="IPR001959">
    <property type="entry name" value="Transposase"/>
</dbReference>
<keyword evidence="4" id="KW-1185">Reference proteome</keyword>
<name>B5W195_LIMMA</name>
<protein>
    <recommendedName>
        <fullName evidence="2">Probable transposase IS891/IS1136/IS1341 domain-containing protein</fullName>
    </recommendedName>
</protein>
<reference evidence="3 4" key="1">
    <citation type="journal article" date="2011" name="Appl. Environ. Microbiol.">
        <title>Contribution of a Sodium Ion Gradient to Energy Conservation during Fermentation in the Cyanobacterium Arthrospira (Spirulina) maxima CS-328.</title>
        <authorList>
            <person name="Carrieri D."/>
            <person name="Ananyev G."/>
            <person name="Lenz O."/>
            <person name="Bryant D.A."/>
            <person name="Dismukes G.C."/>
        </authorList>
    </citation>
    <scope>NUCLEOTIDE SEQUENCE [LARGE SCALE GENOMIC DNA]</scope>
    <source>
        <strain evidence="3 4">CS-328</strain>
    </source>
</reference>
<organism evidence="3 4">
    <name type="scientific">Limnospira maxima CS-328</name>
    <dbReference type="NCBI Taxonomy" id="513049"/>
    <lineage>
        <taxon>Bacteria</taxon>
        <taxon>Bacillati</taxon>
        <taxon>Cyanobacteriota</taxon>
        <taxon>Cyanophyceae</taxon>
        <taxon>Oscillatoriophycideae</taxon>
        <taxon>Oscillatoriales</taxon>
        <taxon>Sirenicapillariaceae</taxon>
        <taxon>Limnospira</taxon>
    </lineage>
</organism>
<accession>B5W195</accession>
<proteinExistence type="predicted"/>
<dbReference type="Proteomes" id="UP000004061">
    <property type="component" value="Unassembled WGS sequence"/>
</dbReference>
<evidence type="ECO:0000313" key="4">
    <source>
        <dbReference type="Proteomes" id="UP000004061"/>
    </source>
</evidence>
<evidence type="ECO:0000256" key="1">
    <source>
        <dbReference type="SAM" id="MobiDB-lite"/>
    </source>
</evidence>
<feature type="compositionally biased region" description="Basic residues" evidence="1">
    <location>
        <begin position="31"/>
        <end position="43"/>
    </location>
</feature>
<feature type="domain" description="Probable transposase IS891/IS1136/IS1341" evidence="2">
    <location>
        <begin position="27"/>
        <end position="98"/>
    </location>
</feature>
<evidence type="ECO:0000313" key="3">
    <source>
        <dbReference type="EMBL" id="EDZ94673.1"/>
    </source>
</evidence>
<dbReference type="EMBL" id="ABYK01000016">
    <property type="protein sequence ID" value="EDZ94673.1"/>
    <property type="molecule type" value="Genomic_DNA"/>
</dbReference>
<sequence length="123" mass="14134">MERKSPAKFTQKLKKPTGIPLPEKVGDEKNLKRKQQQLSRKQKGSNSLNKAGTKKVARVYGKITNCREDFIHKRSRRIVGENQVIVTENLNVKDMMKNHCLADLEKVGWGMFMTMLKYAENDG</sequence>
<dbReference type="AlphaFoldDB" id="B5W195"/>
<gene>
    <name evidence="3" type="ORF">AmaxDRAFT_2541</name>
</gene>
<comment type="caution">
    <text evidence="3">The sequence shown here is derived from an EMBL/GenBank/DDBJ whole genome shotgun (WGS) entry which is preliminary data.</text>
</comment>